<protein>
    <submittedName>
        <fullName evidence="2">Uncharacterized protein</fullName>
    </submittedName>
</protein>
<evidence type="ECO:0000313" key="2">
    <source>
        <dbReference type="EMBL" id="KAL3749605.1"/>
    </source>
</evidence>
<reference evidence="2 3" key="1">
    <citation type="submission" date="2024-11" db="EMBL/GenBank/DDBJ databases">
        <title>Chromosome-level genome assembly of Eucalyptus globulus Labill. provides insights into its genome evolution.</title>
        <authorList>
            <person name="Li X."/>
        </authorList>
    </citation>
    <scope>NUCLEOTIDE SEQUENCE [LARGE SCALE GENOMIC DNA]</scope>
    <source>
        <strain evidence="2">CL2024</strain>
        <tissue evidence="2">Fresh tender leaves</tissue>
    </source>
</reference>
<organism evidence="2 3">
    <name type="scientific">Eucalyptus globulus</name>
    <name type="common">Tasmanian blue gum</name>
    <dbReference type="NCBI Taxonomy" id="34317"/>
    <lineage>
        <taxon>Eukaryota</taxon>
        <taxon>Viridiplantae</taxon>
        <taxon>Streptophyta</taxon>
        <taxon>Embryophyta</taxon>
        <taxon>Tracheophyta</taxon>
        <taxon>Spermatophyta</taxon>
        <taxon>Magnoliopsida</taxon>
        <taxon>eudicotyledons</taxon>
        <taxon>Gunneridae</taxon>
        <taxon>Pentapetalae</taxon>
        <taxon>rosids</taxon>
        <taxon>malvids</taxon>
        <taxon>Myrtales</taxon>
        <taxon>Myrtaceae</taxon>
        <taxon>Myrtoideae</taxon>
        <taxon>Eucalypteae</taxon>
        <taxon>Eucalyptus</taxon>
    </lineage>
</organism>
<comment type="caution">
    <text evidence="2">The sequence shown here is derived from an EMBL/GenBank/DDBJ whole genome shotgun (WGS) entry which is preliminary data.</text>
</comment>
<dbReference type="Proteomes" id="UP001634007">
    <property type="component" value="Unassembled WGS sequence"/>
</dbReference>
<feature type="region of interest" description="Disordered" evidence="1">
    <location>
        <begin position="54"/>
        <end position="200"/>
    </location>
</feature>
<proteinExistence type="predicted"/>
<feature type="non-terminal residue" evidence="2">
    <location>
        <position position="200"/>
    </location>
</feature>
<sequence>DIPQTTSLLSKGKGVALPHSSSQGGDIPLNFQAGRVDADPSVVANDNRTLLCGESSAPRVDLPGPSESMANHPIITESSEPEKTTDMEWKQVKRRNKKKRKKQAQRAAAVAEATQKAENDKASFGLSPLTEEGQVLKRDSGSYSEVPQGVQHNPVSVDPPSLADTVDSSLVVEESSEDICNPSAHEESSDDDSSYSAKSS</sequence>
<name>A0ABD3LCR2_EUCGL</name>
<feature type="compositionally biased region" description="Basic and acidic residues" evidence="1">
    <location>
        <begin position="80"/>
        <end position="91"/>
    </location>
</feature>
<evidence type="ECO:0000313" key="3">
    <source>
        <dbReference type="Proteomes" id="UP001634007"/>
    </source>
</evidence>
<feature type="region of interest" description="Disordered" evidence="1">
    <location>
        <begin position="1"/>
        <end position="32"/>
    </location>
</feature>
<accession>A0ABD3LCR2</accession>
<dbReference type="EMBL" id="JBJKBG010000002">
    <property type="protein sequence ID" value="KAL3749605.1"/>
    <property type="molecule type" value="Genomic_DNA"/>
</dbReference>
<feature type="compositionally biased region" description="Low complexity" evidence="1">
    <location>
        <begin position="164"/>
        <end position="173"/>
    </location>
</feature>
<feature type="compositionally biased region" description="Polar residues" evidence="1">
    <location>
        <begin position="141"/>
        <end position="154"/>
    </location>
</feature>
<evidence type="ECO:0000256" key="1">
    <source>
        <dbReference type="SAM" id="MobiDB-lite"/>
    </source>
</evidence>
<keyword evidence="3" id="KW-1185">Reference proteome</keyword>
<dbReference type="AlphaFoldDB" id="A0ABD3LCR2"/>
<gene>
    <name evidence="2" type="ORF">ACJRO7_010699</name>
</gene>
<feature type="non-terminal residue" evidence="2">
    <location>
        <position position="1"/>
    </location>
</feature>
<feature type="compositionally biased region" description="Low complexity" evidence="1">
    <location>
        <begin position="105"/>
        <end position="114"/>
    </location>
</feature>
<feature type="compositionally biased region" description="Basic residues" evidence="1">
    <location>
        <begin position="92"/>
        <end position="104"/>
    </location>
</feature>